<proteinExistence type="predicted"/>
<sequence>MKFGENANFTKKTKAACEMMLIFVISTSNNPFVQNLSEFHEVPYLGVPYRNLTKMGLRCKMNAIFVFSTSSNPRIQSFGENNGACGCADSQRANAQMLRRV</sequence>
<evidence type="ECO:0000313" key="2">
    <source>
        <dbReference type="Proteomes" id="UP000024635"/>
    </source>
</evidence>
<reference evidence="2" key="1">
    <citation type="journal article" date="2015" name="Nat. Genet.">
        <title>The genome and transcriptome of the zoonotic hookworm Ancylostoma ceylanicum identify infection-specific gene families.</title>
        <authorList>
            <person name="Schwarz E.M."/>
            <person name="Hu Y."/>
            <person name="Antoshechkin I."/>
            <person name="Miller M.M."/>
            <person name="Sternberg P.W."/>
            <person name="Aroian R.V."/>
        </authorList>
    </citation>
    <scope>NUCLEOTIDE SEQUENCE</scope>
    <source>
        <strain evidence="2">HY135</strain>
    </source>
</reference>
<dbReference type="Proteomes" id="UP000024635">
    <property type="component" value="Unassembled WGS sequence"/>
</dbReference>
<protein>
    <submittedName>
        <fullName evidence="1">Uncharacterized protein</fullName>
    </submittedName>
</protein>
<comment type="caution">
    <text evidence="1">The sequence shown here is derived from an EMBL/GenBank/DDBJ whole genome shotgun (WGS) entry which is preliminary data.</text>
</comment>
<accession>A0A016UUG5</accession>
<organism evidence="1 2">
    <name type="scientific">Ancylostoma ceylanicum</name>
    <dbReference type="NCBI Taxonomy" id="53326"/>
    <lineage>
        <taxon>Eukaryota</taxon>
        <taxon>Metazoa</taxon>
        <taxon>Ecdysozoa</taxon>
        <taxon>Nematoda</taxon>
        <taxon>Chromadorea</taxon>
        <taxon>Rhabditida</taxon>
        <taxon>Rhabditina</taxon>
        <taxon>Rhabditomorpha</taxon>
        <taxon>Strongyloidea</taxon>
        <taxon>Ancylostomatidae</taxon>
        <taxon>Ancylostomatinae</taxon>
        <taxon>Ancylostoma</taxon>
    </lineage>
</organism>
<gene>
    <name evidence="1" type="primary">Acey_s0025.g1139</name>
    <name evidence="1" type="ORF">Y032_0025g1139</name>
</gene>
<dbReference type="AlphaFoldDB" id="A0A016UUG5"/>
<dbReference type="EMBL" id="JARK01001361">
    <property type="protein sequence ID" value="EYC19049.1"/>
    <property type="molecule type" value="Genomic_DNA"/>
</dbReference>
<keyword evidence="2" id="KW-1185">Reference proteome</keyword>
<evidence type="ECO:0000313" key="1">
    <source>
        <dbReference type="EMBL" id="EYC19049.1"/>
    </source>
</evidence>
<name>A0A016UUG5_9BILA</name>